<dbReference type="Proteomes" id="UP000706039">
    <property type="component" value="Unassembled WGS sequence"/>
</dbReference>
<evidence type="ECO:0000256" key="1">
    <source>
        <dbReference type="ARBA" id="ARBA00008853"/>
    </source>
</evidence>
<proteinExistence type="inferred from homology"/>
<dbReference type="InterPro" id="IPR013658">
    <property type="entry name" value="SGL"/>
</dbReference>
<keyword evidence="4" id="KW-1185">Reference proteome</keyword>
<sequence length="288" mass="30843">MPIQIDLLAAEPAALGESPLWDHRNARLWWVDALAGRLRSSDDEGRDPAEWRFDRPVGSIGLCDDGLILAQADNFCRFDPASGATRLVARPAMEPATRLNDGKADRDGRFLAASMRAGEDGGVGSLFRLDADGGCERIEHGMAIGNALCFSPAGDLMYFADSMEGLLRRYRYDRDTGAIGPCEVLADCREQGSGPDGATVDSEGRIWVALVLAQAIACYDAQGRHLRTIAMPVPYPSCPAFGGPALDTLYVTTIANSGHRLVADHPDAGRIVAVRGLDALGLAEGVYR</sequence>
<dbReference type="InterPro" id="IPR005511">
    <property type="entry name" value="SMP-30"/>
</dbReference>
<dbReference type="SUPFAM" id="SSF63829">
    <property type="entry name" value="Calcium-dependent phosphotriesterase"/>
    <property type="match status" value="1"/>
</dbReference>
<accession>A0ABS7PMY8</accession>
<name>A0ABS7PMY8_9SPHN</name>
<gene>
    <name evidence="3" type="ORF">K7G82_10050</name>
</gene>
<organism evidence="3 4">
    <name type="scientific">Sphingomonas colocasiae</name>
    <dbReference type="NCBI Taxonomy" id="1848973"/>
    <lineage>
        <taxon>Bacteria</taxon>
        <taxon>Pseudomonadati</taxon>
        <taxon>Pseudomonadota</taxon>
        <taxon>Alphaproteobacteria</taxon>
        <taxon>Sphingomonadales</taxon>
        <taxon>Sphingomonadaceae</taxon>
        <taxon>Sphingomonas</taxon>
    </lineage>
</organism>
<dbReference type="EMBL" id="JAINVV010000004">
    <property type="protein sequence ID" value="MBY8822636.1"/>
    <property type="molecule type" value="Genomic_DNA"/>
</dbReference>
<feature type="domain" description="SMP-30/Gluconolactonase/LRE-like region" evidence="2">
    <location>
        <begin position="15"/>
        <end position="254"/>
    </location>
</feature>
<evidence type="ECO:0000313" key="3">
    <source>
        <dbReference type="EMBL" id="MBY8822636.1"/>
    </source>
</evidence>
<evidence type="ECO:0000259" key="2">
    <source>
        <dbReference type="Pfam" id="PF08450"/>
    </source>
</evidence>
<dbReference type="PANTHER" id="PTHR10907">
    <property type="entry name" value="REGUCALCIN"/>
    <property type="match status" value="1"/>
</dbReference>
<evidence type="ECO:0000313" key="4">
    <source>
        <dbReference type="Proteomes" id="UP000706039"/>
    </source>
</evidence>
<dbReference type="RefSeq" id="WP_222989704.1">
    <property type="nucleotide sequence ID" value="NZ_JAINVV010000004.1"/>
</dbReference>
<comment type="similarity">
    <text evidence="1">Belongs to the SMP-30/CGR1 family.</text>
</comment>
<protein>
    <submittedName>
        <fullName evidence="3">SMP-30/gluconolactonase/LRE family protein</fullName>
    </submittedName>
</protein>
<comment type="caution">
    <text evidence="3">The sequence shown here is derived from an EMBL/GenBank/DDBJ whole genome shotgun (WGS) entry which is preliminary data.</text>
</comment>
<dbReference type="Pfam" id="PF08450">
    <property type="entry name" value="SGL"/>
    <property type="match status" value="1"/>
</dbReference>
<reference evidence="3 4" key="1">
    <citation type="submission" date="2021-08" db="EMBL/GenBank/DDBJ databases">
        <authorList>
            <person name="Tuo L."/>
        </authorList>
    </citation>
    <scope>NUCLEOTIDE SEQUENCE [LARGE SCALE GENOMIC DNA]</scope>
    <source>
        <strain evidence="3 4">JCM 31229</strain>
    </source>
</reference>
<dbReference type="Gene3D" id="2.120.10.30">
    <property type="entry name" value="TolB, C-terminal domain"/>
    <property type="match status" value="1"/>
</dbReference>
<dbReference type="InterPro" id="IPR011042">
    <property type="entry name" value="6-blade_b-propeller_TolB-like"/>
</dbReference>
<dbReference type="PANTHER" id="PTHR10907:SF47">
    <property type="entry name" value="REGUCALCIN"/>
    <property type="match status" value="1"/>
</dbReference>
<dbReference type="PRINTS" id="PR01790">
    <property type="entry name" value="SMP30FAMILY"/>
</dbReference>